<dbReference type="GO" id="GO:0031901">
    <property type="term" value="C:early endosome membrane"/>
    <property type="evidence" value="ECO:0007669"/>
    <property type="project" value="UniProtKB-SubCell"/>
</dbReference>
<evidence type="ECO:0000256" key="7">
    <source>
        <dbReference type="ARBA" id="ARBA00023306"/>
    </source>
</evidence>
<evidence type="ECO:0000256" key="3">
    <source>
        <dbReference type="ARBA" id="ARBA00004262"/>
    </source>
</evidence>
<name>A0A8J1T626_OWEFU</name>
<dbReference type="SMART" id="SM00233">
    <property type="entry name" value="PH"/>
    <property type="match status" value="1"/>
</dbReference>
<dbReference type="PANTHER" id="PTHR46415:SF2">
    <property type="entry name" value="BETA, PUTATIVE-RELATED"/>
    <property type="match status" value="1"/>
</dbReference>
<feature type="region of interest" description="Disordered" evidence="9">
    <location>
        <begin position="382"/>
        <end position="427"/>
    </location>
</feature>
<dbReference type="InterPro" id="IPR004148">
    <property type="entry name" value="BAR_dom"/>
</dbReference>
<evidence type="ECO:0000256" key="8">
    <source>
        <dbReference type="ARBA" id="ARBA00023329"/>
    </source>
</evidence>
<evidence type="ECO:0000256" key="5">
    <source>
        <dbReference type="ARBA" id="ARBA00023242"/>
    </source>
</evidence>
<dbReference type="Pfam" id="PF16746">
    <property type="entry name" value="BAR_3"/>
    <property type="match status" value="1"/>
</dbReference>
<evidence type="ECO:0000256" key="6">
    <source>
        <dbReference type="ARBA" id="ARBA00023273"/>
    </source>
</evidence>
<dbReference type="GO" id="GO:0005634">
    <property type="term" value="C:nucleus"/>
    <property type="evidence" value="ECO:0007669"/>
    <property type="project" value="UniProtKB-SubCell"/>
</dbReference>
<dbReference type="Gene3D" id="1.20.1270.60">
    <property type="entry name" value="Arfaptin homology (AH) domain/BAR domain"/>
    <property type="match status" value="1"/>
</dbReference>
<dbReference type="InterPro" id="IPR001849">
    <property type="entry name" value="PH_domain"/>
</dbReference>
<dbReference type="SMART" id="SM00462">
    <property type="entry name" value="PTB"/>
    <property type="match status" value="1"/>
</dbReference>
<sequence>MSDIQKLPLEDALADSPQTRKLAEVFQKDATMLKGYTGGLQKIGQRLLAAQNEMTAATQQLSNHLKSYELQRFPLEESDDSIVGSTLSQFTSYLDELSSMHQVMATQFADGMMFPLNKFLQADLEEIANMSGMFQIASQEMESSYHKYMKLPKKRDSERIRHEANNELCAMRKKFHQTALHYYSSLNNLQYKRKYAFIEPLLGYMHAQKAFLQMGSEYFLKTQDFDQFLGNIQASVNGVHSELSSETQKTVEFIQSIEQQSQHLYHGEPVGDAPYISNINISQKSGYLMIRKQAMLGNKWERMYFFTQGGNLMCQAVEEVAGSLILDLNEDGTYAAEGDGDDRRYVFVIHSPKVKKTVHLQAENQRERNEWIAAINNTVRSGGYVKDRSSSNSSNRSRSSSDSQPVKPGELLVSPSSAPPQVSQVGENDGYFFNTPIQFDMISPSDENRELTGSKEGPVKRINPFDQSTIAIVNDNVVDNAAFSKSFVVRFLGSMEVKYDRGDSLVNETIRQIMAARAIHNMFKTTESLLLVSSECMRLLDPSNKSVRAEFGLADISFWAAHRESKKLFGFITKLKGGSQNTPFSCFVFESDSFAEEVCHAISTATQLAFQALMSKSEGSGGAEGATNAQPEPKETSPKEGSEHQDTKLTEQDDEQAPPLPTKEPLPP</sequence>
<feature type="compositionally biased region" description="Pro residues" evidence="9">
    <location>
        <begin position="658"/>
        <end position="668"/>
    </location>
</feature>
<dbReference type="Gene3D" id="2.30.29.30">
    <property type="entry name" value="Pleckstrin-homology domain (PH domain)/Phosphotyrosine-binding domain (PTB)"/>
    <property type="match status" value="2"/>
</dbReference>
<dbReference type="OrthoDB" id="10070851at2759"/>
<dbReference type="PROSITE" id="PS01179">
    <property type="entry name" value="PID"/>
    <property type="match status" value="1"/>
</dbReference>
<keyword evidence="5" id="KW-0539">Nucleus</keyword>
<organism evidence="10 11">
    <name type="scientific">Owenia fusiformis</name>
    <name type="common">Polychaete worm</name>
    <dbReference type="NCBI Taxonomy" id="6347"/>
    <lineage>
        <taxon>Eukaryota</taxon>
        <taxon>Metazoa</taxon>
        <taxon>Spiralia</taxon>
        <taxon>Lophotrochozoa</taxon>
        <taxon>Annelida</taxon>
        <taxon>Polychaeta</taxon>
        <taxon>Sedentaria</taxon>
        <taxon>Canalipalpata</taxon>
        <taxon>Sabellida</taxon>
        <taxon>Oweniida</taxon>
        <taxon>Oweniidae</taxon>
        <taxon>Owenia</taxon>
    </lineage>
</organism>
<reference evidence="10" key="1">
    <citation type="submission" date="2022-03" db="EMBL/GenBank/DDBJ databases">
        <authorList>
            <person name="Martin C."/>
        </authorList>
    </citation>
    <scope>NUCLEOTIDE SEQUENCE</scope>
</reference>
<dbReference type="InterPro" id="IPR006020">
    <property type="entry name" value="PTB/PI_dom"/>
</dbReference>
<evidence type="ECO:0000256" key="4">
    <source>
        <dbReference type="ARBA" id="ARBA00004466"/>
    </source>
</evidence>
<evidence type="ECO:0000313" key="11">
    <source>
        <dbReference type="Proteomes" id="UP000749559"/>
    </source>
</evidence>
<gene>
    <name evidence="10" type="ORF">OFUS_LOCUS10642</name>
</gene>
<dbReference type="SUPFAM" id="SSF103657">
    <property type="entry name" value="BAR/IMD domain-like"/>
    <property type="match status" value="1"/>
</dbReference>
<dbReference type="AlphaFoldDB" id="A0A8J1T626"/>
<protein>
    <submittedName>
        <fullName evidence="10">Uncharacterized protein</fullName>
    </submittedName>
</protein>
<feature type="region of interest" description="Disordered" evidence="9">
    <location>
        <begin position="617"/>
        <end position="668"/>
    </location>
</feature>
<keyword evidence="8" id="KW-0968">Cytoplasmic vesicle</keyword>
<comment type="subcellular location">
    <subcellularLocation>
        <location evidence="4">Cell projection</location>
        <location evidence="4">Ruffle</location>
    </subcellularLocation>
    <subcellularLocation>
        <location evidence="3">Cytoplasmic vesicle</location>
        <location evidence="3">Phagosome</location>
    </subcellularLocation>
    <subcellularLocation>
        <location evidence="2">Early endosome membrane</location>
        <topology evidence="2">Peripheral membrane protein</topology>
    </subcellularLocation>
    <subcellularLocation>
        <location evidence="1">Nucleus</location>
    </subcellularLocation>
</comment>
<dbReference type="GO" id="GO:0045335">
    <property type="term" value="C:phagocytic vesicle"/>
    <property type="evidence" value="ECO:0007669"/>
    <property type="project" value="UniProtKB-SubCell"/>
</dbReference>
<evidence type="ECO:0000313" key="10">
    <source>
        <dbReference type="EMBL" id="CAH1784448.1"/>
    </source>
</evidence>
<dbReference type="FunFam" id="1.20.1270.60:FF:000034">
    <property type="entry name" value="DCC-interacting protein 13-alpha isoform X2"/>
    <property type="match status" value="1"/>
</dbReference>
<dbReference type="InterPro" id="IPR047181">
    <property type="entry name" value="DP13A/B"/>
</dbReference>
<evidence type="ECO:0000256" key="1">
    <source>
        <dbReference type="ARBA" id="ARBA00004123"/>
    </source>
</evidence>
<dbReference type="InterPro" id="IPR027267">
    <property type="entry name" value="AH/BAR_dom_sf"/>
</dbReference>
<keyword evidence="6" id="KW-0966">Cell projection</keyword>
<evidence type="ECO:0000256" key="2">
    <source>
        <dbReference type="ARBA" id="ARBA00004220"/>
    </source>
</evidence>
<dbReference type="Pfam" id="PF00640">
    <property type="entry name" value="PID"/>
    <property type="match status" value="1"/>
</dbReference>
<comment type="caution">
    <text evidence="10">The sequence shown here is derived from an EMBL/GenBank/DDBJ whole genome shotgun (WGS) entry which is preliminary data.</text>
</comment>
<proteinExistence type="predicted"/>
<dbReference type="GO" id="GO:0023052">
    <property type="term" value="P:signaling"/>
    <property type="evidence" value="ECO:0007669"/>
    <property type="project" value="TreeGrafter"/>
</dbReference>
<feature type="compositionally biased region" description="Low complexity" evidence="9">
    <location>
        <begin position="413"/>
        <end position="425"/>
    </location>
</feature>
<dbReference type="PANTHER" id="PTHR46415">
    <property type="entry name" value="ADAPTOR PROTEIN, PHOSPHOTYROSINE INTERACTION, PH DOMAIN AND LEUCINE ZIPPER-CONTAINING 2"/>
    <property type="match status" value="1"/>
</dbReference>
<dbReference type="Proteomes" id="UP000749559">
    <property type="component" value="Unassembled WGS sequence"/>
</dbReference>
<dbReference type="GO" id="GO:0001726">
    <property type="term" value="C:ruffle"/>
    <property type="evidence" value="ECO:0007669"/>
    <property type="project" value="UniProtKB-SubCell"/>
</dbReference>
<dbReference type="EMBL" id="CAIIXF020000005">
    <property type="protein sequence ID" value="CAH1784448.1"/>
    <property type="molecule type" value="Genomic_DNA"/>
</dbReference>
<dbReference type="PROSITE" id="PS50003">
    <property type="entry name" value="PH_DOMAIN"/>
    <property type="match status" value="1"/>
</dbReference>
<dbReference type="InterPro" id="IPR011993">
    <property type="entry name" value="PH-like_dom_sf"/>
</dbReference>
<feature type="compositionally biased region" description="Basic and acidic residues" evidence="9">
    <location>
        <begin position="632"/>
        <end position="651"/>
    </location>
</feature>
<dbReference type="Pfam" id="PF00169">
    <property type="entry name" value="PH"/>
    <property type="match status" value="1"/>
</dbReference>
<keyword evidence="7" id="KW-0131">Cell cycle</keyword>
<accession>A0A8J1T626</accession>
<keyword evidence="11" id="KW-1185">Reference proteome</keyword>
<dbReference type="SUPFAM" id="SSF50729">
    <property type="entry name" value="PH domain-like"/>
    <property type="match status" value="2"/>
</dbReference>
<evidence type="ECO:0000256" key="9">
    <source>
        <dbReference type="SAM" id="MobiDB-lite"/>
    </source>
</evidence>
<feature type="compositionally biased region" description="Low complexity" evidence="9">
    <location>
        <begin position="390"/>
        <end position="403"/>
    </location>
</feature>